<reference evidence="2 3" key="1">
    <citation type="submission" date="2020-10" db="EMBL/GenBank/DDBJ databases">
        <title>Genome Sequencing of Rodentibacter spp. strain DSM111151.</title>
        <authorList>
            <person name="Benga L."/>
            <person name="Lautwein T."/>
        </authorList>
    </citation>
    <scope>NUCLEOTIDE SEQUENCE [LARGE SCALE GENOMIC DNA]</scope>
    <source>
        <strain evidence="2 3">DSM 111151</strain>
    </source>
</reference>
<dbReference type="PANTHER" id="PTHR46889:SF4">
    <property type="entry name" value="TRANSPOSASE INSO FOR INSERTION SEQUENCE ELEMENT IS911B-RELATED"/>
    <property type="match status" value="1"/>
</dbReference>
<gene>
    <name evidence="2" type="ORF">IHV77_07920</name>
</gene>
<sequence length="84" mass="9513">MAISNAGVSTDATRKGNCLDNAKMERFFGRMKTECIYGKDFDNADDIAQAVNEYIRNYNEERIQLKLKGLGPVQYRTQTLCQAV</sequence>
<accession>A0ABX6V0L4</accession>
<organism evidence="2 3">
    <name type="scientific">Rodentibacter haemolyticus</name>
    <dbReference type="NCBI Taxonomy" id="2778911"/>
    <lineage>
        <taxon>Bacteria</taxon>
        <taxon>Pseudomonadati</taxon>
        <taxon>Pseudomonadota</taxon>
        <taxon>Gammaproteobacteria</taxon>
        <taxon>Pasteurellales</taxon>
        <taxon>Pasteurellaceae</taxon>
        <taxon>Rodentibacter</taxon>
    </lineage>
</organism>
<evidence type="ECO:0000313" key="3">
    <source>
        <dbReference type="Proteomes" id="UP000663069"/>
    </source>
</evidence>
<evidence type="ECO:0000313" key="2">
    <source>
        <dbReference type="EMBL" id="QPB41856.1"/>
    </source>
</evidence>
<protein>
    <submittedName>
        <fullName evidence="2">Transposase</fullName>
    </submittedName>
</protein>
<dbReference type="Proteomes" id="UP000663069">
    <property type="component" value="Chromosome"/>
</dbReference>
<keyword evidence="3" id="KW-1185">Reference proteome</keyword>
<dbReference type="InterPro" id="IPR001584">
    <property type="entry name" value="Integrase_cat-core"/>
</dbReference>
<dbReference type="SUPFAM" id="SSF53098">
    <property type="entry name" value="Ribonuclease H-like"/>
    <property type="match status" value="1"/>
</dbReference>
<dbReference type="PROSITE" id="PS50994">
    <property type="entry name" value="INTEGRASE"/>
    <property type="match status" value="1"/>
</dbReference>
<name>A0ABX6V0L4_9PAST</name>
<dbReference type="InterPro" id="IPR050900">
    <property type="entry name" value="Transposase_IS3/IS150/IS904"/>
</dbReference>
<dbReference type="Pfam" id="PF13333">
    <property type="entry name" value="rve_2"/>
    <property type="match status" value="1"/>
</dbReference>
<evidence type="ECO:0000259" key="1">
    <source>
        <dbReference type="PROSITE" id="PS50994"/>
    </source>
</evidence>
<dbReference type="PANTHER" id="PTHR46889">
    <property type="entry name" value="TRANSPOSASE INSF FOR INSERTION SEQUENCE IS3B-RELATED"/>
    <property type="match status" value="1"/>
</dbReference>
<feature type="domain" description="Integrase catalytic" evidence="1">
    <location>
        <begin position="1"/>
        <end position="80"/>
    </location>
</feature>
<dbReference type="InterPro" id="IPR012337">
    <property type="entry name" value="RNaseH-like_sf"/>
</dbReference>
<dbReference type="EMBL" id="CP063056">
    <property type="protein sequence ID" value="QPB41856.1"/>
    <property type="molecule type" value="Genomic_DNA"/>
</dbReference>
<proteinExistence type="predicted"/>